<evidence type="ECO:0000256" key="9">
    <source>
        <dbReference type="SAM" id="Phobius"/>
    </source>
</evidence>
<dbReference type="OrthoDB" id="29558at2759"/>
<dbReference type="PANTHER" id="PTHR13085">
    <property type="entry name" value="MICROSOMAL SIGNAL PEPTIDASE 25 KDA SUBUNIT"/>
    <property type="match status" value="1"/>
</dbReference>
<dbReference type="GO" id="GO:0005787">
    <property type="term" value="C:signal peptidase complex"/>
    <property type="evidence" value="ECO:0007669"/>
    <property type="project" value="InterPro"/>
</dbReference>
<name>A0A6C1DWM6_SACPS</name>
<evidence type="ECO:0000256" key="6">
    <source>
        <dbReference type="ARBA" id="ARBA00022989"/>
    </source>
</evidence>
<evidence type="ECO:0000256" key="7">
    <source>
        <dbReference type="ARBA" id="ARBA00023136"/>
    </source>
</evidence>
<keyword evidence="6 9" id="KW-1133">Transmembrane helix</keyword>
<feature type="transmembrane region" description="Helical" evidence="9">
    <location>
        <begin position="41"/>
        <end position="59"/>
    </location>
</feature>
<dbReference type="Pfam" id="PF06703">
    <property type="entry name" value="SPC25"/>
    <property type="match status" value="1"/>
</dbReference>
<dbReference type="GO" id="GO:0045047">
    <property type="term" value="P:protein targeting to ER"/>
    <property type="evidence" value="ECO:0007669"/>
    <property type="project" value="TreeGrafter"/>
</dbReference>
<evidence type="ECO:0000256" key="1">
    <source>
        <dbReference type="ARBA" id="ARBA00004477"/>
    </source>
</evidence>
<proteinExistence type="inferred from homology"/>
<evidence type="ECO:0000256" key="2">
    <source>
        <dbReference type="ARBA" id="ARBA00007324"/>
    </source>
</evidence>
<evidence type="ECO:0000256" key="5">
    <source>
        <dbReference type="ARBA" id="ARBA00022824"/>
    </source>
</evidence>
<organism evidence="10 11">
    <name type="scientific">Saccharomyces pastorianus</name>
    <name type="common">Lager yeast</name>
    <name type="synonym">Saccharomyces cerevisiae x Saccharomyces eubayanus</name>
    <dbReference type="NCBI Taxonomy" id="27292"/>
    <lineage>
        <taxon>Eukaryota</taxon>
        <taxon>Fungi</taxon>
        <taxon>Dikarya</taxon>
        <taxon>Ascomycota</taxon>
        <taxon>Saccharomycotina</taxon>
        <taxon>Saccharomycetes</taxon>
        <taxon>Saccharomycetales</taxon>
        <taxon>Saccharomycetaceae</taxon>
        <taxon>Saccharomyces</taxon>
    </lineage>
</organism>
<evidence type="ECO:0000313" key="11">
    <source>
        <dbReference type="Proteomes" id="UP000501346"/>
    </source>
</evidence>
<comment type="function">
    <text evidence="8">Component of the signal peptidase complex (SPC) which catalyzes the cleavage of N-terminal signal sequences from nascent proteins as they are translocated into the lumen of the endoplasmic reticulum. Enhances the enzymatic activity of SPC and facilitates the interactions between different components of the translocation site.</text>
</comment>
<dbReference type="Proteomes" id="UP000501346">
    <property type="component" value="Chromosome ScXIII"/>
</dbReference>
<dbReference type="PANTHER" id="PTHR13085:SF0">
    <property type="entry name" value="SIGNAL PEPTIDASE COMPLEX SUBUNIT 2"/>
    <property type="match status" value="1"/>
</dbReference>
<keyword evidence="7 9" id="KW-0472">Membrane</keyword>
<sequence length="178" mass="20802">MSSAKPINVYSIPELNQALDEALPSVFARLNYERSYALLDAKLYIGYSIAVVAGLSFFLDKKFERDQIVTYQKLLVGAYFVLSLLFWYFSRFIEKGTVYVGKRRGTKEEIYVKTKFEKNEPLYLVELVQKKKGENSKKELKAKLEVNKVFNESGYLQNDAYFKWFSEQHNVLDTKKNE</sequence>
<keyword evidence="4 9" id="KW-0812">Transmembrane</keyword>
<reference evidence="10 11" key="1">
    <citation type="journal article" date="2019" name="BMC Genomics">
        <title>Chromosome level assembly and comparative genome analysis confirm lager-brewing yeasts originated from a single hybridization.</title>
        <authorList>
            <person name="Salazar A.N."/>
            <person name="Gorter de Vries A.R."/>
            <person name="van den Broek M."/>
            <person name="Brouwers N."/>
            <person name="de la Torre Cortes P."/>
            <person name="Kuijpers N.G.A."/>
            <person name="Daran J.G."/>
            <person name="Abeel T."/>
        </authorList>
    </citation>
    <scope>NUCLEOTIDE SEQUENCE [LARGE SCALE GENOMIC DNA]</scope>
    <source>
        <strain evidence="10 11">CBS 1483</strain>
    </source>
</reference>
<comment type="subcellular location">
    <subcellularLocation>
        <location evidence="1">Endoplasmic reticulum membrane</location>
        <topology evidence="1">Multi-pass membrane protein</topology>
    </subcellularLocation>
</comment>
<keyword evidence="5" id="KW-0256">Endoplasmic reticulum</keyword>
<feature type="transmembrane region" description="Helical" evidence="9">
    <location>
        <begin position="71"/>
        <end position="89"/>
    </location>
</feature>
<accession>A0A6C1DWM6</accession>
<evidence type="ECO:0000256" key="4">
    <source>
        <dbReference type="ARBA" id="ARBA00022692"/>
    </source>
</evidence>
<dbReference type="AlphaFoldDB" id="A0A6C1DWM6"/>
<dbReference type="GO" id="GO:0006465">
    <property type="term" value="P:signal peptide processing"/>
    <property type="evidence" value="ECO:0007669"/>
    <property type="project" value="InterPro"/>
</dbReference>
<protein>
    <recommendedName>
        <fullName evidence="3">Signal peptidase complex subunit 2</fullName>
    </recommendedName>
</protein>
<dbReference type="InterPro" id="IPR009582">
    <property type="entry name" value="Spc2/SPCS2"/>
</dbReference>
<keyword evidence="11" id="KW-1185">Reference proteome</keyword>
<comment type="similarity">
    <text evidence="2">Belongs to the SPCS2 family.</text>
</comment>
<dbReference type="EMBL" id="CP048994">
    <property type="protein sequence ID" value="QID81468.1"/>
    <property type="molecule type" value="Genomic_DNA"/>
</dbReference>
<dbReference type="SMR" id="A0A6C1DWM6"/>
<evidence type="ECO:0000256" key="3">
    <source>
        <dbReference type="ARBA" id="ARBA00017057"/>
    </source>
</evidence>
<evidence type="ECO:0000313" key="10">
    <source>
        <dbReference type="EMBL" id="QID81468.1"/>
    </source>
</evidence>
<gene>
    <name evidence="10" type="primary">SPC2_1</name>
    <name evidence="10" type="ORF">GRS66_003845</name>
</gene>
<evidence type="ECO:0000256" key="8">
    <source>
        <dbReference type="ARBA" id="ARBA00045608"/>
    </source>
</evidence>